<keyword evidence="2" id="KW-0378">Hydrolase</keyword>
<evidence type="ECO:0000256" key="1">
    <source>
        <dbReference type="ARBA" id="ARBA00022723"/>
    </source>
</evidence>
<feature type="domain" description="Calcineurin-like phosphoesterase" evidence="5">
    <location>
        <begin position="42"/>
        <end position="288"/>
    </location>
</feature>
<dbReference type="InterPro" id="IPR004843">
    <property type="entry name" value="Calcineurin-like_PHP"/>
</dbReference>
<organism evidence="6 7">
    <name type="scientific">Draconibacterium aestuarii</name>
    <dbReference type="NCBI Taxonomy" id="2998507"/>
    <lineage>
        <taxon>Bacteria</taxon>
        <taxon>Pseudomonadati</taxon>
        <taxon>Bacteroidota</taxon>
        <taxon>Bacteroidia</taxon>
        <taxon>Marinilabiliales</taxon>
        <taxon>Prolixibacteraceae</taxon>
        <taxon>Draconibacterium</taxon>
    </lineage>
</organism>
<dbReference type="GO" id="GO:0016787">
    <property type="term" value="F:hydrolase activity"/>
    <property type="evidence" value="ECO:0007669"/>
    <property type="project" value="UniProtKB-KW"/>
</dbReference>
<evidence type="ECO:0000256" key="2">
    <source>
        <dbReference type="ARBA" id="ARBA00022801"/>
    </source>
</evidence>
<dbReference type="InterPro" id="IPR050884">
    <property type="entry name" value="CNP_phosphodiesterase-III"/>
</dbReference>
<dbReference type="EMBL" id="JAPOHD010000017">
    <property type="protein sequence ID" value="MCY1720439.1"/>
    <property type="molecule type" value="Genomic_DNA"/>
</dbReference>
<dbReference type="AlphaFoldDB" id="A0A9X3F4J1"/>
<sequence length="442" mass="50116">MKTKSYLLAFVSMIFLIVSCTEMDLLPEPESDLVLKSSSSKLKVAVITDIHYMDHSLLPENPEENADFQYLLFTSYNKMIELSEPIFLKTVSELKNEKPDVLLVTGDLAFNGEKVNHEIVKTKLQELSNAGTQVLVIPGNNDINSPDAKLYEGTGSTPISNITPEEFATIYGDFGYNEALYKDDHSLSYIFKLRDDLWILGIDACIYAPTNERNGEININTLSWIQEKMAEANENGITVLAMMHFGIGEHYKDQRILLPTDLVNNFDIVSTSLMEAGIRFVFTGHSHANDIVELNANGNSMYDIETGSLITPLSPYRIVTLNDNFIKIETKRITSIDSKAMPKGESFIVYSDSYLVEHLDLFFSWYLVYGFKLPSSMAEAYLPYLRNSMMAQFAGDEQLLPPEERKIEELKEMFPENPVESIIKNLWNDLPPADDKLYLKIK</sequence>
<name>A0A9X3F4J1_9BACT</name>
<dbReference type="Pfam" id="PF00149">
    <property type="entry name" value="Metallophos"/>
    <property type="match status" value="1"/>
</dbReference>
<comment type="similarity">
    <text evidence="4">Belongs to the cyclic nucleotide phosphodiesterase class-III family.</text>
</comment>
<dbReference type="RefSeq" id="WP_343332773.1">
    <property type="nucleotide sequence ID" value="NZ_JAPOHD010000017.1"/>
</dbReference>
<evidence type="ECO:0000313" key="7">
    <source>
        <dbReference type="Proteomes" id="UP001145087"/>
    </source>
</evidence>
<dbReference type="SUPFAM" id="SSF56300">
    <property type="entry name" value="Metallo-dependent phosphatases"/>
    <property type="match status" value="1"/>
</dbReference>
<dbReference type="PROSITE" id="PS51257">
    <property type="entry name" value="PROKAR_LIPOPROTEIN"/>
    <property type="match status" value="1"/>
</dbReference>
<evidence type="ECO:0000259" key="5">
    <source>
        <dbReference type="Pfam" id="PF00149"/>
    </source>
</evidence>
<evidence type="ECO:0000256" key="3">
    <source>
        <dbReference type="ARBA" id="ARBA00023004"/>
    </source>
</evidence>
<reference evidence="6" key="1">
    <citation type="submission" date="2022-11" db="EMBL/GenBank/DDBJ databases">
        <title>Marilongibacter aestuarii gen. nov., sp. nov., isolated from tidal flat sediment.</title>
        <authorList>
            <person name="Jiayan W."/>
        </authorList>
    </citation>
    <scope>NUCLEOTIDE SEQUENCE</scope>
    <source>
        <strain evidence="6">Z1-6</strain>
    </source>
</reference>
<dbReference type="InterPro" id="IPR029052">
    <property type="entry name" value="Metallo-depent_PP-like"/>
</dbReference>
<comment type="caution">
    <text evidence="6">The sequence shown here is derived from an EMBL/GenBank/DDBJ whole genome shotgun (WGS) entry which is preliminary data.</text>
</comment>
<keyword evidence="3" id="KW-0408">Iron</keyword>
<dbReference type="GO" id="GO:0046872">
    <property type="term" value="F:metal ion binding"/>
    <property type="evidence" value="ECO:0007669"/>
    <property type="project" value="UniProtKB-KW"/>
</dbReference>
<keyword evidence="1" id="KW-0479">Metal-binding</keyword>
<accession>A0A9X3F4J1</accession>
<dbReference type="PANTHER" id="PTHR42988:SF2">
    <property type="entry name" value="CYCLIC NUCLEOTIDE PHOSPHODIESTERASE CBUA0032-RELATED"/>
    <property type="match status" value="1"/>
</dbReference>
<dbReference type="Gene3D" id="3.60.21.10">
    <property type="match status" value="1"/>
</dbReference>
<proteinExistence type="inferred from homology"/>
<keyword evidence="7" id="KW-1185">Reference proteome</keyword>
<protein>
    <submittedName>
        <fullName evidence="6">Metallophosphoesterase</fullName>
    </submittedName>
</protein>
<dbReference type="Proteomes" id="UP001145087">
    <property type="component" value="Unassembled WGS sequence"/>
</dbReference>
<evidence type="ECO:0000313" key="6">
    <source>
        <dbReference type="EMBL" id="MCY1720439.1"/>
    </source>
</evidence>
<evidence type="ECO:0000256" key="4">
    <source>
        <dbReference type="ARBA" id="ARBA00025742"/>
    </source>
</evidence>
<gene>
    <name evidence="6" type="ORF">OU798_08815</name>
</gene>
<dbReference type="PANTHER" id="PTHR42988">
    <property type="entry name" value="PHOSPHOHYDROLASE"/>
    <property type="match status" value="1"/>
</dbReference>